<reference evidence="1 2" key="1">
    <citation type="submission" date="2019-09" db="EMBL/GenBank/DDBJ databases">
        <authorList>
            <person name="Ou C."/>
        </authorList>
    </citation>
    <scope>NUCLEOTIDE SEQUENCE [LARGE SCALE GENOMIC DNA]</scope>
    <source>
        <strain evidence="1">S2</strain>
        <tissue evidence="1">Leaf</tissue>
    </source>
</reference>
<reference evidence="1 2" key="3">
    <citation type="submission" date="2019-11" db="EMBL/GenBank/DDBJ databases">
        <title>A de novo genome assembly of a pear dwarfing rootstock.</title>
        <authorList>
            <person name="Wang F."/>
            <person name="Wang J."/>
            <person name="Li S."/>
            <person name="Zhang Y."/>
            <person name="Fang M."/>
            <person name="Ma L."/>
            <person name="Zhao Y."/>
            <person name="Jiang S."/>
        </authorList>
    </citation>
    <scope>NUCLEOTIDE SEQUENCE [LARGE SCALE GENOMIC DNA]</scope>
    <source>
        <strain evidence="1">S2</strain>
        <tissue evidence="1">Leaf</tissue>
    </source>
</reference>
<dbReference type="AlphaFoldDB" id="A0A5N5HSY0"/>
<protein>
    <submittedName>
        <fullName evidence="1">Loricrin-like</fullName>
    </submittedName>
</protein>
<dbReference type="EMBL" id="SMOL01000157">
    <property type="protein sequence ID" value="KAB2626464.1"/>
    <property type="molecule type" value="Genomic_DNA"/>
</dbReference>
<proteinExistence type="predicted"/>
<accession>A0A5N5HSY0</accession>
<keyword evidence="2" id="KW-1185">Reference proteome</keyword>
<gene>
    <name evidence="1" type="ORF">D8674_020082</name>
</gene>
<organism evidence="1 2">
    <name type="scientific">Pyrus ussuriensis x Pyrus communis</name>
    <dbReference type="NCBI Taxonomy" id="2448454"/>
    <lineage>
        <taxon>Eukaryota</taxon>
        <taxon>Viridiplantae</taxon>
        <taxon>Streptophyta</taxon>
        <taxon>Embryophyta</taxon>
        <taxon>Tracheophyta</taxon>
        <taxon>Spermatophyta</taxon>
        <taxon>Magnoliopsida</taxon>
        <taxon>eudicotyledons</taxon>
        <taxon>Gunneridae</taxon>
        <taxon>Pentapetalae</taxon>
        <taxon>rosids</taxon>
        <taxon>fabids</taxon>
        <taxon>Rosales</taxon>
        <taxon>Rosaceae</taxon>
        <taxon>Amygdaloideae</taxon>
        <taxon>Maleae</taxon>
        <taxon>Pyrus</taxon>
    </lineage>
</organism>
<sequence>MVAIIDLCSNYPILNPDRVAANDALKPPKRIKGAPDIEKEMKMKKLEKVVPKEIHVKVSKKKIRLASSFEGGQDVVPEIVDLTSLAYENLQQAPVILGGERDKSILE</sequence>
<dbReference type="Proteomes" id="UP000327157">
    <property type="component" value="Chromosome 2"/>
</dbReference>
<evidence type="ECO:0000313" key="2">
    <source>
        <dbReference type="Proteomes" id="UP000327157"/>
    </source>
</evidence>
<name>A0A5N5HSY0_9ROSA</name>
<reference evidence="2" key="2">
    <citation type="submission" date="2019-10" db="EMBL/GenBank/DDBJ databases">
        <title>A de novo genome assembly of a pear dwarfing rootstock.</title>
        <authorList>
            <person name="Wang F."/>
            <person name="Wang J."/>
            <person name="Li S."/>
            <person name="Zhang Y."/>
            <person name="Fang M."/>
            <person name="Ma L."/>
            <person name="Zhao Y."/>
            <person name="Jiang S."/>
        </authorList>
    </citation>
    <scope>NUCLEOTIDE SEQUENCE [LARGE SCALE GENOMIC DNA]</scope>
</reference>
<evidence type="ECO:0000313" key="1">
    <source>
        <dbReference type="EMBL" id="KAB2626464.1"/>
    </source>
</evidence>
<comment type="caution">
    <text evidence="1">The sequence shown here is derived from an EMBL/GenBank/DDBJ whole genome shotgun (WGS) entry which is preliminary data.</text>
</comment>